<dbReference type="Pfam" id="PF01790">
    <property type="entry name" value="LGT"/>
    <property type="match status" value="1"/>
</dbReference>
<keyword evidence="2" id="KW-0808">Transferase</keyword>
<dbReference type="eggNOG" id="COG0682">
    <property type="taxonomic scope" value="Bacteria"/>
</dbReference>
<dbReference type="EMBL" id="ATHJ01000065">
    <property type="protein sequence ID" value="EPR42513.1"/>
    <property type="molecule type" value="Genomic_DNA"/>
</dbReference>
<dbReference type="GO" id="GO:0005886">
    <property type="term" value="C:plasma membrane"/>
    <property type="evidence" value="ECO:0007669"/>
    <property type="project" value="InterPro"/>
</dbReference>
<feature type="transmembrane region" description="Helical" evidence="1">
    <location>
        <begin position="109"/>
        <end position="129"/>
    </location>
</feature>
<feature type="transmembrane region" description="Helical" evidence="1">
    <location>
        <begin position="217"/>
        <end position="237"/>
    </location>
</feature>
<feature type="transmembrane region" description="Helical" evidence="1">
    <location>
        <begin position="141"/>
        <end position="159"/>
    </location>
</feature>
<dbReference type="STRING" id="897.B2D07_07225"/>
<dbReference type="GO" id="GO:0008961">
    <property type="term" value="F:phosphatidylglycerol-prolipoprotein diacylglyceryl transferase activity"/>
    <property type="evidence" value="ECO:0007669"/>
    <property type="project" value="InterPro"/>
</dbReference>
<feature type="transmembrane region" description="Helical" evidence="1">
    <location>
        <begin position="272"/>
        <end position="291"/>
    </location>
</feature>
<keyword evidence="2" id="KW-0449">Lipoprotein</keyword>
<protein>
    <submittedName>
        <fullName evidence="2">Prolipoprotein diacylglyceryl transferase</fullName>
    </submittedName>
</protein>
<dbReference type="OrthoDB" id="5386948at2"/>
<organism evidence="2 3">
    <name type="scientific">Desulfococcus multivorans DSM 2059</name>
    <dbReference type="NCBI Taxonomy" id="1121405"/>
    <lineage>
        <taxon>Bacteria</taxon>
        <taxon>Pseudomonadati</taxon>
        <taxon>Thermodesulfobacteriota</taxon>
        <taxon>Desulfobacteria</taxon>
        <taxon>Desulfobacterales</taxon>
        <taxon>Desulfococcaceae</taxon>
        <taxon>Desulfococcus</taxon>
    </lineage>
</organism>
<gene>
    <name evidence="2" type="ORF">dsmv_1639</name>
</gene>
<accession>S7VDG8</accession>
<sequence>MTDELFILGLTLLLTLVFSWGFKTLPSERWQILAVLPRLKHAGGWQGENLTFYGLFNANAYGLSVVIFIILMGSVGAPLVAVLAVTATLLGVCIPASRTVAGIVEKKRYTFTIGGASFVGILIAPWLVAGANLALRPWVQTPIDIMIFMAALTVSYAFGEGVGRLACISFGCCYGKPLKACHPLIQRFFSRKRFVFSGKTKKIAYADGWDGVPVVPIQAVTAVIYCSAGIAGIYLFLKGFPTTAFFESLVITQVWRSVSEVFRADYRGRRKFSTYQVMALGAVAYAAVIAFRCSETVVVAPEVLQGMKCLWHPAVILALQVLWMTVFLYTGRSKVTESHLSFHVIRERI</sequence>
<name>S7VDG8_DESML</name>
<dbReference type="GO" id="GO:0042158">
    <property type="term" value="P:lipoprotein biosynthetic process"/>
    <property type="evidence" value="ECO:0007669"/>
    <property type="project" value="InterPro"/>
</dbReference>
<proteinExistence type="predicted"/>
<dbReference type="PATRIC" id="fig|1121405.3.peg.1083"/>
<dbReference type="RefSeq" id="WP_020876023.1">
    <property type="nucleotide sequence ID" value="NZ_ATHJ01000065.1"/>
</dbReference>
<dbReference type="InterPro" id="IPR001640">
    <property type="entry name" value="Lgt"/>
</dbReference>
<keyword evidence="3" id="KW-1185">Reference proteome</keyword>
<reference evidence="2 3" key="1">
    <citation type="journal article" date="2013" name="Genome Announc.">
        <title>Draft genome sequences for three mercury-methylating, sulfate-reducing bacteria.</title>
        <authorList>
            <person name="Brown S.D."/>
            <person name="Hurt R.A.Jr."/>
            <person name="Gilmour C.C."/>
            <person name="Elias D.A."/>
        </authorList>
    </citation>
    <scope>NUCLEOTIDE SEQUENCE [LARGE SCALE GENOMIC DNA]</scope>
    <source>
        <strain evidence="2 3">DSM 2059</strain>
    </source>
</reference>
<evidence type="ECO:0000313" key="3">
    <source>
        <dbReference type="Proteomes" id="UP000014977"/>
    </source>
</evidence>
<feature type="transmembrane region" description="Helical" evidence="1">
    <location>
        <begin position="50"/>
        <end position="72"/>
    </location>
</feature>
<keyword evidence="1" id="KW-0472">Membrane</keyword>
<evidence type="ECO:0000256" key="1">
    <source>
        <dbReference type="SAM" id="Phobius"/>
    </source>
</evidence>
<keyword evidence="1" id="KW-0812">Transmembrane</keyword>
<evidence type="ECO:0000313" key="2">
    <source>
        <dbReference type="EMBL" id="EPR42513.1"/>
    </source>
</evidence>
<comment type="caution">
    <text evidence="2">The sequence shown here is derived from an EMBL/GenBank/DDBJ whole genome shotgun (WGS) entry which is preliminary data.</text>
</comment>
<feature type="transmembrane region" description="Helical" evidence="1">
    <location>
        <begin position="311"/>
        <end position="330"/>
    </location>
</feature>
<feature type="transmembrane region" description="Helical" evidence="1">
    <location>
        <begin position="79"/>
        <end position="97"/>
    </location>
</feature>
<dbReference type="Proteomes" id="UP000014977">
    <property type="component" value="Unassembled WGS sequence"/>
</dbReference>
<keyword evidence="1" id="KW-1133">Transmembrane helix</keyword>
<dbReference type="AlphaFoldDB" id="S7VDG8"/>